<feature type="transmembrane region" description="Helical" evidence="11">
    <location>
        <begin position="115"/>
        <end position="140"/>
    </location>
</feature>
<dbReference type="InterPro" id="IPR013099">
    <property type="entry name" value="K_chnl_dom"/>
</dbReference>
<proteinExistence type="inferred from homology"/>
<reference evidence="13" key="2">
    <citation type="submission" date="2025-09" db="UniProtKB">
        <authorList>
            <consortium name="Ensembl"/>
        </authorList>
    </citation>
    <scope>IDENTIFICATION</scope>
</reference>
<feature type="transmembrane region" description="Helical" evidence="11">
    <location>
        <begin position="160"/>
        <end position="180"/>
    </location>
</feature>
<dbReference type="Gene3D" id="1.10.287.70">
    <property type="match status" value="1"/>
</dbReference>
<feature type="transmembrane region" description="Helical" evidence="11">
    <location>
        <begin position="192"/>
        <end position="209"/>
    </location>
</feature>
<keyword evidence="4" id="KW-0630">Potassium</keyword>
<keyword evidence="14" id="KW-1185">Reference proteome</keyword>
<evidence type="ECO:0000256" key="11">
    <source>
        <dbReference type="SAM" id="Phobius"/>
    </source>
</evidence>
<dbReference type="PANTHER" id="PTHR11003:SF329">
    <property type="entry name" value="POTASSIUM CHANNEL SUBFAMILY K MEMBER 17-LIKE"/>
    <property type="match status" value="1"/>
</dbReference>
<keyword evidence="2 9" id="KW-0813">Transport</keyword>
<evidence type="ECO:0000256" key="8">
    <source>
        <dbReference type="ARBA" id="ARBA00023303"/>
    </source>
</evidence>
<comment type="similarity">
    <text evidence="9">Belongs to the two pore domain potassium channel (TC 1.A.1.8) family.</text>
</comment>
<dbReference type="GO" id="GO:0005886">
    <property type="term" value="C:plasma membrane"/>
    <property type="evidence" value="ECO:0007669"/>
    <property type="project" value="TreeGrafter"/>
</dbReference>
<evidence type="ECO:0000256" key="1">
    <source>
        <dbReference type="ARBA" id="ARBA00004141"/>
    </source>
</evidence>
<accession>A0A3B3ZSX2</accession>
<dbReference type="STRING" id="409849.ENSPMGP00000007406"/>
<dbReference type="PANTHER" id="PTHR11003">
    <property type="entry name" value="POTASSIUM CHANNEL, SUBFAMILY K"/>
    <property type="match status" value="1"/>
</dbReference>
<sequence>MGFKEMFNLARVPSILLLGALYVAYVLIGGVIFWHLEGQLGTRDVGYIIEQKQNLLNKYTCLNAVQDASKAGISLRSNYTTDGFWKFTTSAVFAATVVTTIGYGNISPRSSGGQIFCVFFALFGIPLNIVVLNRVGKYMLAIERNISDFLEGKMNHNTRWIHFISYLSGMVLFFVVPMLVFQNQEGWTYSQAIYYCFITLSTIGFGDFVADNNPEKTYPDWYSILTACWIFFGLAWLALVINHSIEILERINNQLKGWWGSKNPKEGSANAEDNHNTEPETDTSCYEANY</sequence>
<dbReference type="GO" id="GO:0022841">
    <property type="term" value="F:potassium ion leak channel activity"/>
    <property type="evidence" value="ECO:0007669"/>
    <property type="project" value="TreeGrafter"/>
</dbReference>
<keyword evidence="3 9" id="KW-0812">Transmembrane</keyword>
<feature type="transmembrane region" description="Helical" evidence="11">
    <location>
        <begin position="84"/>
        <end position="103"/>
    </location>
</feature>
<evidence type="ECO:0000256" key="3">
    <source>
        <dbReference type="ARBA" id="ARBA00022692"/>
    </source>
</evidence>
<evidence type="ECO:0000313" key="14">
    <source>
        <dbReference type="Proteomes" id="UP000261520"/>
    </source>
</evidence>
<name>A0A3B3ZSX2_9GOBI</name>
<keyword evidence="7 11" id="KW-0472">Membrane</keyword>
<feature type="region of interest" description="Disordered" evidence="10">
    <location>
        <begin position="266"/>
        <end position="290"/>
    </location>
</feature>
<evidence type="ECO:0000256" key="2">
    <source>
        <dbReference type="ARBA" id="ARBA00022448"/>
    </source>
</evidence>
<dbReference type="AlphaFoldDB" id="A0A3B3ZSX2"/>
<protein>
    <recommendedName>
        <fullName evidence="12">Potassium channel domain-containing protein</fullName>
    </recommendedName>
</protein>
<evidence type="ECO:0000256" key="6">
    <source>
        <dbReference type="ARBA" id="ARBA00023065"/>
    </source>
</evidence>
<organism evidence="13 14">
    <name type="scientific">Periophthalmus magnuspinnatus</name>
    <dbReference type="NCBI Taxonomy" id="409849"/>
    <lineage>
        <taxon>Eukaryota</taxon>
        <taxon>Metazoa</taxon>
        <taxon>Chordata</taxon>
        <taxon>Craniata</taxon>
        <taxon>Vertebrata</taxon>
        <taxon>Euteleostomi</taxon>
        <taxon>Actinopterygii</taxon>
        <taxon>Neopterygii</taxon>
        <taxon>Teleostei</taxon>
        <taxon>Neoteleostei</taxon>
        <taxon>Acanthomorphata</taxon>
        <taxon>Gobiaria</taxon>
        <taxon>Gobiiformes</taxon>
        <taxon>Gobioidei</taxon>
        <taxon>Gobiidae</taxon>
        <taxon>Oxudercinae</taxon>
        <taxon>Periophthalmus</taxon>
    </lineage>
</organism>
<feature type="transmembrane region" description="Helical" evidence="11">
    <location>
        <begin position="12"/>
        <end position="36"/>
    </location>
</feature>
<evidence type="ECO:0000256" key="5">
    <source>
        <dbReference type="ARBA" id="ARBA00022989"/>
    </source>
</evidence>
<dbReference type="Pfam" id="PF07885">
    <property type="entry name" value="Ion_trans_2"/>
    <property type="match status" value="2"/>
</dbReference>
<evidence type="ECO:0000256" key="4">
    <source>
        <dbReference type="ARBA" id="ARBA00022958"/>
    </source>
</evidence>
<keyword evidence="8 9" id="KW-0407">Ion channel</keyword>
<evidence type="ECO:0000259" key="12">
    <source>
        <dbReference type="Pfam" id="PF07885"/>
    </source>
</evidence>
<dbReference type="Proteomes" id="UP000261520">
    <property type="component" value="Unplaced"/>
</dbReference>
<evidence type="ECO:0000256" key="10">
    <source>
        <dbReference type="SAM" id="MobiDB-lite"/>
    </source>
</evidence>
<dbReference type="PRINTS" id="PR01333">
    <property type="entry name" value="2POREKCHANEL"/>
</dbReference>
<dbReference type="InterPro" id="IPR003280">
    <property type="entry name" value="2pore_dom_K_chnl"/>
</dbReference>
<evidence type="ECO:0000313" key="13">
    <source>
        <dbReference type="Ensembl" id="ENSPMGP00000007406.1"/>
    </source>
</evidence>
<dbReference type="GO" id="GO:0030322">
    <property type="term" value="P:stabilization of membrane potential"/>
    <property type="evidence" value="ECO:0007669"/>
    <property type="project" value="TreeGrafter"/>
</dbReference>
<evidence type="ECO:0000256" key="9">
    <source>
        <dbReference type="RuleBase" id="RU003857"/>
    </source>
</evidence>
<keyword evidence="5 11" id="KW-1133">Transmembrane helix</keyword>
<comment type="subcellular location">
    <subcellularLocation>
        <location evidence="1">Membrane</location>
        <topology evidence="1">Multi-pass membrane protein</topology>
    </subcellularLocation>
</comment>
<dbReference type="SUPFAM" id="SSF81324">
    <property type="entry name" value="Voltage-gated potassium channels"/>
    <property type="match status" value="2"/>
</dbReference>
<evidence type="ECO:0000256" key="7">
    <source>
        <dbReference type="ARBA" id="ARBA00023136"/>
    </source>
</evidence>
<reference evidence="13" key="1">
    <citation type="submission" date="2025-08" db="UniProtKB">
        <authorList>
            <consortium name="Ensembl"/>
        </authorList>
    </citation>
    <scope>IDENTIFICATION</scope>
</reference>
<feature type="transmembrane region" description="Helical" evidence="11">
    <location>
        <begin position="221"/>
        <end position="241"/>
    </location>
</feature>
<feature type="domain" description="Potassium channel" evidence="12">
    <location>
        <begin position="81"/>
        <end position="139"/>
    </location>
</feature>
<dbReference type="GO" id="GO:0015271">
    <property type="term" value="F:outward rectifier potassium channel activity"/>
    <property type="evidence" value="ECO:0007669"/>
    <property type="project" value="TreeGrafter"/>
</dbReference>
<dbReference type="Ensembl" id="ENSPMGT00000007884.1">
    <property type="protein sequence ID" value="ENSPMGP00000007406.1"/>
    <property type="gene ID" value="ENSPMGG00000006140.1"/>
</dbReference>
<feature type="domain" description="Potassium channel" evidence="12">
    <location>
        <begin position="170"/>
        <end position="249"/>
    </location>
</feature>
<keyword evidence="6 9" id="KW-0406">Ion transport</keyword>